<dbReference type="Pfam" id="PF02589">
    <property type="entry name" value="LUD_dom"/>
    <property type="match status" value="1"/>
</dbReference>
<dbReference type="OrthoDB" id="9794157at2"/>
<dbReference type="EMBL" id="CP036262">
    <property type="protein sequence ID" value="QDS94919.1"/>
    <property type="molecule type" value="Genomic_DNA"/>
</dbReference>
<evidence type="ECO:0000313" key="3">
    <source>
        <dbReference type="Proteomes" id="UP000320672"/>
    </source>
</evidence>
<dbReference type="PANTHER" id="PTHR43682:SF1">
    <property type="entry name" value="LACTATE UTILIZATION PROTEIN C"/>
    <property type="match status" value="1"/>
</dbReference>
<dbReference type="AlphaFoldDB" id="A0A517MJ46"/>
<proteinExistence type="predicted"/>
<dbReference type="InterPro" id="IPR024185">
    <property type="entry name" value="FTHF_cligase-like_sf"/>
</dbReference>
<dbReference type="RefSeq" id="WP_145352856.1">
    <property type="nucleotide sequence ID" value="NZ_CP036262.1"/>
</dbReference>
<name>A0A517MJ46_9BACT</name>
<dbReference type="PANTHER" id="PTHR43682">
    <property type="entry name" value="LACTATE UTILIZATION PROTEIN C"/>
    <property type="match status" value="1"/>
</dbReference>
<dbReference type="KEGG" id="rml:FF011L_37030"/>
<reference evidence="2 3" key="1">
    <citation type="submission" date="2019-02" db="EMBL/GenBank/DDBJ databases">
        <title>Deep-cultivation of Planctomycetes and their phenomic and genomic characterization uncovers novel biology.</title>
        <authorList>
            <person name="Wiegand S."/>
            <person name="Jogler M."/>
            <person name="Boedeker C."/>
            <person name="Pinto D."/>
            <person name="Vollmers J."/>
            <person name="Rivas-Marin E."/>
            <person name="Kohn T."/>
            <person name="Peeters S.H."/>
            <person name="Heuer A."/>
            <person name="Rast P."/>
            <person name="Oberbeckmann S."/>
            <person name="Bunk B."/>
            <person name="Jeske O."/>
            <person name="Meyerdierks A."/>
            <person name="Storesund J.E."/>
            <person name="Kallscheuer N."/>
            <person name="Luecker S."/>
            <person name="Lage O.M."/>
            <person name="Pohl T."/>
            <person name="Merkel B.J."/>
            <person name="Hornburger P."/>
            <person name="Mueller R.-W."/>
            <person name="Bruemmer F."/>
            <person name="Labrenz M."/>
            <person name="Spormann A.M."/>
            <person name="Op den Camp H."/>
            <person name="Overmann J."/>
            <person name="Amann R."/>
            <person name="Jetten M.S.M."/>
            <person name="Mascher T."/>
            <person name="Medema M.H."/>
            <person name="Devos D.P."/>
            <person name="Kaster A.-K."/>
            <person name="Ovreas L."/>
            <person name="Rohde M."/>
            <person name="Galperin M.Y."/>
            <person name="Jogler C."/>
        </authorList>
    </citation>
    <scope>NUCLEOTIDE SEQUENCE [LARGE SCALE GENOMIC DNA]</scope>
    <source>
        <strain evidence="2 3">FF011L</strain>
    </source>
</reference>
<dbReference type="SUPFAM" id="SSF100950">
    <property type="entry name" value="NagB/RpiA/CoA transferase-like"/>
    <property type="match status" value="1"/>
</dbReference>
<dbReference type="InterPro" id="IPR037171">
    <property type="entry name" value="NagB/RpiA_transferase-like"/>
</dbReference>
<dbReference type="Gene3D" id="3.40.50.10420">
    <property type="entry name" value="NagB/RpiA/CoA transferase-like"/>
    <property type="match status" value="1"/>
</dbReference>
<gene>
    <name evidence="2" type="primary">lutC</name>
    <name evidence="2" type="ORF">FF011L_37030</name>
</gene>
<dbReference type="InterPro" id="IPR003741">
    <property type="entry name" value="LUD_dom"/>
</dbReference>
<dbReference type="Proteomes" id="UP000320672">
    <property type="component" value="Chromosome"/>
</dbReference>
<accession>A0A517MJ46</accession>
<sequence length="197" mass="21835">MTSSSRQSILDRVRSRSLPEAPLPELDHDRLIRFDDLADAFQHSAESVGATVIRCRSIDEVPEHLLKIDSFREADEFASTIEKIPGNVQVSSRTSGHDWASLDWLLIQSRLGVAENGAVWVPTQELNNRVQVFITQHLGVVLKAEDLVHHMHGAYESIGAIERYGVFVSGPSKTADIEQSLVLGAHGCRTLTLFLLV</sequence>
<protein>
    <submittedName>
        <fullName evidence="2">Lactate utilization protein C</fullName>
    </submittedName>
</protein>
<keyword evidence="3" id="KW-1185">Reference proteome</keyword>
<organism evidence="2 3">
    <name type="scientific">Roseimaritima multifibrata</name>
    <dbReference type="NCBI Taxonomy" id="1930274"/>
    <lineage>
        <taxon>Bacteria</taxon>
        <taxon>Pseudomonadati</taxon>
        <taxon>Planctomycetota</taxon>
        <taxon>Planctomycetia</taxon>
        <taxon>Pirellulales</taxon>
        <taxon>Pirellulaceae</taxon>
        <taxon>Roseimaritima</taxon>
    </lineage>
</organism>
<evidence type="ECO:0000259" key="1">
    <source>
        <dbReference type="Pfam" id="PF02589"/>
    </source>
</evidence>
<evidence type="ECO:0000313" key="2">
    <source>
        <dbReference type="EMBL" id="QDS94919.1"/>
    </source>
</evidence>
<feature type="domain" description="LUD" evidence="1">
    <location>
        <begin position="97"/>
        <end position="195"/>
    </location>
</feature>